<evidence type="ECO:0000313" key="2">
    <source>
        <dbReference type="EMBL" id="KAF6016985.1"/>
    </source>
</evidence>
<comment type="caution">
    <text evidence="2">The sequence shown here is derived from an EMBL/GenBank/DDBJ whole genome shotgun (WGS) entry which is preliminary data.</text>
</comment>
<proteinExistence type="predicted"/>
<dbReference type="Proteomes" id="UP000593567">
    <property type="component" value="Unassembled WGS sequence"/>
</dbReference>
<feature type="region of interest" description="Disordered" evidence="1">
    <location>
        <begin position="335"/>
        <end position="373"/>
    </location>
</feature>
<evidence type="ECO:0000313" key="3">
    <source>
        <dbReference type="Proteomes" id="UP000593567"/>
    </source>
</evidence>
<dbReference type="AlphaFoldDB" id="A0A7J7IT41"/>
<gene>
    <name evidence="2" type="ORF">EB796_024696</name>
</gene>
<keyword evidence="3" id="KW-1185">Reference proteome</keyword>
<reference evidence="2" key="1">
    <citation type="submission" date="2020-06" db="EMBL/GenBank/DDBJ databases">
        <title>Draft genome of Bugula neritina, a colonial animal packing powerful symbionts and potential medicines.</title>
        <authorList>
            <person name="Rayko M."/>
        </authorList>
    </citation>
    <scope>NUCLEOTIDE SEQUENCE [LARGE SCALE GENOMIC DNA]</scope>
    <source>
        <strain evidence="2">Kwan_BN1</strain>
    </source>
</reference>
<protein>
    <submittedName>
        <fullName evidence="2">Uncharacterized protein</fullName>
    </submittedName>
</protein>
<evidence type="ECO:0000256" key="1">
    <source>
        <dbReference type="SAM" id="MobiDB-lite"/>
    </source>
</evidence>
<name>A0A7J7IT41_BUGNE</name>
<sequence length="556" mass="60792">MNCGRIDLAYKIEDLYCIQDTPVAPQDKLPSVAHTTIAPTTSIENTTSTVQNTNLNNAISKSSDNSKLKDDLHKDTTQTVTDSTYSKGQNLDTLNAANKVFSTLQEAGTALQSALGHYSPQKRGDNSISDVPTDTEMERVGLTGLKSDTEDMLTKKNLKEASAINSSVKQDNFAEFLREPGHKTVEKRHVSFTNNTVENFGTPTGISPDFPQSESQKEAFQLQNNVGENFEDGLKESSAVGHSSTLADVIDDVTNAEVSFGSSSDKKDDTVHKGHEVSINQQNVSNEMQEALNLDLESNSRAQKGVQLSEQKNFQEPGVEGAAVPLGIKYSEQATAEQATAEQATAEQANESSTDREPRPNLTSNKEETINEDLVRTPKLSTARNSKYFNSKVTKQMEPVPYSKRDSGSQSRNGSFVAEMVYKGKSFQLSKPTALGFKKCITNSLANEDGNKTEFPVNEDEGTKISEDSKNIEDILNLDDSIKAPLKMSDLESPDAQRNVEDGKTQEIRSRDNIDLLLADTLDSQVTAKTTNQRKFVGNDTMQLPGAAISNSEDTY</sequence>
<dbReference type="EMBL" id="VXIV02003444">
    <property type="protein sequence ID" value="KAF6016985.1"/>
    <property type="molecule type" value="Genomic_DNA"/>
</dbReference>
<feature type="compositionally biased region" description="Basic and acidic residues" evidence="1">
    <location>
        <begin position="353"/>
        <end position="373"/>
    </location>
</feature>
<accession>A0A7J7IT41</accession>
<organism evidence="2 3">
    <name type="scientific">Bugula neritina</name>
    <name type="common">Brown bryozoan</name>
    <name type="synonym">Sertularia neritina</name>
    <dbReference type="NCBI Taxonomy" id="10212"/>
    <lineage>
        <taxon>Eukaryota</taxon>
        <taxon>Metazoa</taxon>
        <taxon>Spiralia</taxon>
        <taxon>Lophotrochozoa</taxon>
        <taxon>Bryozoa</taxon>
        <taxon>Gymnolaemata</taxon>
        <taxon>Cheilostomatida</taxon>
        <taxon>Flustrina</taxon>
        <taxon>Buguloidea</taxon>
        <taxon>Bugulidae</taxon>
        <taxon>Bugula</taxon>
    </lineage>
</organism>
<feature type="compositionally biased region" description="Low complexity" evidence="1">
    <location>
        <begin position="335"/>
        <end position="349"/>
    </location>
</feature>